<sequence length="248" mass="28407">MEGEDTVDFSLTSDLTKSLEKVSEAIYRKFILVWHSPPETLQNQPLYKEINSGLQNVFFNIKSRARPLEEYEIIISVATRLIAHFQNKKKKKQKVTYRFTRRQEEIDFLRQHTACLLDYWLPDSIKRSQLLYVFLTEILSVNVLEQTINNFSEPTFINEAIVLLNDNPAAQQKNVSGARDKKNQGSRCSLQDESNTVMESDNIMCSYHCDNQSDTSTGAEAAGTMVQRGKVHVDMLSGTAFVQITQEE</sequence>
<dbReference type="EMBL" id="CAUEEQ010040085">
    <property type="protein sequence ID" value="CAJ0955400.1"/>
    <property type="molecule type" value="Genomic_DNA"/>
</dbReference>
<evidence type="ECO:0000313" key="3">
    <source>
        <dbReference type="EMBL" id="CAJ0955400.1"/>
    </source>
</evidence>
<dbReference type="Pfam" id="PF02194">
    <property type="entry name" value="PXA"/>
    <property type="match status" value="1"/>
</dbReference>
<gene>
    <name evidence="3" type="ORF">RIMI_LOCUS15115037</name>
</gene>
<feature type="region of interest" description="Disordered" evidence="1">
    <location>
        <begin position="173"/>
        <end position="193"/>
    </location>
</feature>
<name>A0ABN9M711_9NEOB</name>
<proteinExistence type="predicted"/>
<dbReference type="InterPro" id="IPR003114">
    <property type="entry name" value="Phox_assoc"/>
</dbReference>
<keyword evidence="4" id="KW-1185">Reference proteome</keyword>
<reference evidence="3" key="1">
    <citation type="submission" date="2023-07" db="EMBL/GenBank/DDBJ databases">
        <authorList>
            <person name="Stuckert A."/>
        </authorList>
    </citation>
    <scope>NUCLEOTIDE SEQUENCE</scope>
</reference>
<evidence type="ECO:0000313" key="4">
    <source>
        <dbReference type="Proteomes" id="UP001176940"/>
    </source>
</evidence>
<dbReference type="PANTHER" id="PTHR22775:SF49">
    <property type="match status" value="1"/>
</dbReference>
<dbReference type="Proteomes" id="UP001176940">
    <property type="component" value="Unassembled WGS sequence"/>
</dbReference>
<evidence type="ECO:0000256" key="1">
    <source>
        <dbReference type="SAM" id="MobiDB-lite"/>
    </source>
</evidence>
<organism evidence="3 4">
    <name type="scientific">Ranitomeya imitator</name>
    <name type="common">mimic poison frog</name>
    <dbReference type="NCBI Taxonomy" id="111125"/>
    <lineage>
        <taxon>Eukaryota</taxon>
        <taxon>Metazoa</taxon>
        <taxon>Chordata</taxon>
        <taxon>Craniata</taxon>
        <taxon>Vertebrata</taxon>
        <taxon>Euteleostomi</taxon>
        <taxon>Amphibia</taxon>
        <taxon>Batrachia</taxon>
        <taxon>Anura</taxon>
        <taxon>Neobatrachia</taxon>
        <taxon>Hyloidea</taxon>
        <taxon>Dendrobatidae</taxon>
        <taxon>Dendrobatinae</taxon>
        <taxon>Ranitomeya</taxon>
    </lineage>
</organism>
<evidence type="ECO:0000259" key="2">
    <source>
        <dbReference type="SMART" id="SM00313"/>
    </source>
</evidence>
<protein>
    <recommendedName>
        <fullName evidence="2">PXA domain-containing protein</fullName>
    </recommendedName>
</protein>
<comment type="caution">
    <text evidence="3">The sequence shown here is derived from an EMBL/GenBank/DDBJ whole genome shotgun (WGS) entry which is preliminary data.</text>
</comment>
<accession>A0ABN9M711</accession>
<dbReference type="SMART" id="SM00313">
    <property type="entry name" value="PXA"/>
    <property type="match status" value="1"/>
</dbReference>
<feature type="domain" description="PXA" evidence="2">
    <location>
        <begin position="12"/>
        <end position="169"/>
    </location>
</feature>
<dbReference type="PANTHER" id="PTHR22775">
    <property type="entry name" value="SORTING NEXIN"/>
    <property type="match status" value="1"/>
</dbReference>